<feature type="region of interest" description="Disordered" evidence="4">
    <location>
        <begin position="1"/>
        <end position="27"/>
    </location>
</feature>
<feature type="compositionally biased region" description="Polar residues" evidence="4">
    <location>
        <begin position="1"/>
        <end position="10"/>
    </location>
</feature>
<keyword evidence="6" id="KW-1185">Reference proteome</keyword>
<sequence length="494" mass="50616">MTRATHASTEAPTGASTDSGASASHQPVVPDLPLGTVAVIGAGPVGLAAAAHLLERGLDPVVLERGERAATSVRSWGHVRLFSRWSELIDPAARRLLAGRGWTDPDPTRYPTGREWVQDYLQPLADALADRVRYGATVTGVARRGRDRVVDSGREEQPFTVHVDRSDGSTARLVAGAVVDASGTWTGPNPLGSDGYPADGEREPAVAAHLSHRVPDVDAASDVTRFGGRRTAVVGSGHSALTALVALATLAQEVPGTKAVWVLRRGGVGNAYGGGDADQLAARGALGLRARDAVSAGLVEVVTGFRTQAVESEDTGTVALVAEDGRRVEGLDEVIGLTGFRPDHSIMSELRLRLDARLEAPVGLAPLIDPNVHSCGTVYPHGASELAHEEQGVYVVGMKAYGRAPTFLALTGYEQVRSVAAALAGDIEAASRVELTLPETGVCGGAGLFDAPGAPDATKADAAEAGGCCAPAVPQLVHLGAPSGGGAACGPAGC</sequence>
<dbReference type="PRINTS" id="PR00411">
    <property type="entry name" value="PNDRDTASEI"/>
</dbReference>
<evidence type="ECO:0000256" key="1">
    <source>
        <dbReference type="ARBA" id="ARBA00022630"/>
    </source>
</evidence>
<evidence type="ECO:0000256" key="4">
    <source>
        <dbReference type="SAM" id="MobiDB-lite"/>
    </source>
</evidence>
<gene>
    <name evidence="5" type="ORF">GCM10009721_19840</name>
</gene>
<protein>
    <submittedName>
        <fullName evidence="5">Flavoprotein</fullName>
    </submittedName>
</protein>
<accession>A0ABQ2HWM0</accession>
<name>A0ABQ2HWM0_9MICO</name>
<organism evidence="5 6">
    <name type="scientific">Terrabacter tumescens</name>
    <dbReference type="NCBI Taxonomy" id="60443"/>
    <lineage>
        <taxon>Bacteria</taxon>
        <taxon>Bacillati</taxon>
        <taxon>Actinomycetota</taxon>
        <taxon>Actinomycetes</taxon>
        <taxon>Micrococcales</taxon>
        <taxon>Intrasporangiaceae</taxon>
        <taxon>Terrabacter</taxon>
    </lineage>
</organism>
<comment type="caution">
    <text evidence="5">The sequence shown here is derived from an EMBL/GenBank/DDBJ whole genome shotgun (WGS) entry which is preliminary data.</text>
</comment>
<dbReference type="InterPro" id="IPR050346">
    <property type="entry name" value="FMO-like"/>
</dbReference>
<keyword evidence="3" id="KW-0560">Oxidoreductase</keyword>
<evidence type="ECO:0000256" key="3">
    <source>
        <dbReference type="ARBA" id="ARBA00023002"/>
    </source>
</evidence>
<dbReference type="InterPro" id="IPR036188">
    <property type="entry name" value="FAD/NAD-bd_sf"/>
</dbReference>
<evidence type="ECO:0000256" key="2">
    <source>
        <dbReference type="ARBA" id="ARBA00022827"/>
    </source>
</evidence>
<dbReference type="EMBL" id="BMNZ01000003">
    <property type="protein sequence ID" value="GGM93807.1"/>
    <property type="molecule type" value="Genomic_DNA"/>
</dbReference>
<dbReference type="PANTHER" id="PTHR23023">
    <property type="entry name" value="DIMETHYLANILINE MONOOXYGENASE"/>
    <property type="match status" value="1"/>
</dbReference>
<dbReference type="SUPFAM" id="SSF51905">
    <property type="entry name" value="FAD/NAD(P)-binding domain"/>
    <property type="match status" value="1"/>
</dbReference>
<dbReference type="Pfam" id="PF13738">
    <property type="entry name" value="Pyr_redox_3"/>
    <property type="match status" value="1"/>
</dbReference>
<evidence type="ECO:0000313" key="5">
    <source>
        <dbReference type="EMBL" id="GGM93807.1"/>
    </source>
</evidence>
<evidence type="ECO:0000313" key="6">
    <source>
        <dbReference type="Proteomes" id="UP000623461"/>
    </source>
</evidence>
<dbReference type="Gene3D" id="3.50.50.60">
    <property type="entry name" value="FAD/NAD(P)-binding domain"/>
    <property type="match status" value="1"/>
</dbReference>
<keyword evidence="1" id="KW-0285">Flavoprotein</keyword>
<dbReference type="Proteomes" id="UP000623461">
    <property type="component" value="Unassembled WGS sequence"/>
</dbReference>
<proteinExistence type="predicted"/>
<dbReference type="PRINTS" id="PR00368">
    <property type="entry name" value="FADPNR"/>
</dbReference>
<feature type="compositionally biased region" description="Low complexity" evidence="4">
    <location>
        <begin position="11"/>
        <end position="24"/>
    </location>
</feature>
<keyword evidence="2" id="KW-0274">FAD</keyword>
<reference evidence="6" key="1">
    <citation type="journal article" date="2019" name="Int. J. Syst. Evol. Microbiol.">
        <title>The Global Catalogue of Microorganisms (GCM) 10K type strain sequencing project: providing services to taxonomists for standard genome sequencing and annotation.</title>
        <authorList>
            <consortium name="The Broad Institute Genomics Platform"/>
            <consortium name="The Broad Institute Genome Sequencing Center for Infectious Disease"/>
            <person name="Wu L."/>
            <person name="Ma J."/>
        </authorList>
    </citation>
    <scope>NUCLEOTIDE SEQUENCE [LARGE SCALE GENOMIC DNA]</scope>
    <source>
        <strain evidence="6">JCM 1365</strain>
    </source>
</reference>